<dbReference type="Pfam" id="PF00941">
    <property type="entry name" value="FAD_binding_5"/>
    <property type="match status" value="1"/>
</dbReference>
<name>A0A538TFR4_UNCEI</name>
<organism evidence="2 3">
    <name type="scientific">Eiseniibacteriota bacterium</name>
    <dbReference type="NCBI Taxonomy" id="2212470"/>
    <lineage>
        <taxon>Bacteria</taxon>
        <taxon>Candidatus Eiseniibacteriota</taxon>
    </lineage>
</organism>
<dbReference type="Gene3D" id="3.30.465.10">
    <property type="match status" value="1"/>
</dbReference>
<sequence length="325" mass="34777">MLTLPPFEWSEPTSLDQALGLLSEKPGEALVVAGGTDAVPNLKHRLHEPRRVVHIGRLRELAFIEVRDDGLHLGPLVTLSQLERHPAVRRDAPSLAKAAGLVAGPQLRAMGTVGGNLWREARGFCLKKDGVHCHVVPQGRRCVAAHSSDVAPTLISLAAEVEVASRRGRRTVKVEEFFVADGVHNNVLRPDELVVRITVPARSLGLAVGYQKLRPRGAIDFPMLSVAFAARLAGGACETAMLVVSALAAKPKVVGGLEPLVRGKPLDGGAIEAIAQAAYRQCRPQINVPYDDDYRHEMVPVFVRRAIQEALGMAPGPAARGGGGR</sequence>
<dbReference type="SUPFAM" id="SSF55447">
    <property type="entry name" value="CO dehydrogenase flavoprotein C-terminal domain-like"/>
    <property type="match status" value="1"/>
</dbReference>
<dbReference type="InterPro" id="IPR005107">
    <property type="entry name" value="CO_DH_flav_C"/>
</dbReference>
<dbReference type="InterPro" id="IPR016166">
    <property type="entry name" value="FAD-bd_PCMH"/>
</dbReference>
<dbReference type="EMBL" id="VBOY01000134">
    <property type="protein sequence ID" value="TMQ62457.1"/>
    <property type="molecule type" value="Genomic_DNA"/>
</dbReference>
<dbReference type="GO" id="GO:0071949">
    <property type="term" value="F:FAD binding"/>
    <property type="evidence" value="ECO:0007669"/>
    <property type="project" value="InterPro"/>
</dbReference>
<proteinExistence type="predicted"/>
<comment type="caution">
    <text evidence="2">The sequence shown here is derived from an EMBL/GenBank/DDBJ whole genome shotgun (WGS) entry which is preliminary data.</text>
</comment>
<evidence type="ECO:0000313" key="2">
    <source>
        <dbReference type="EMBL" id="TMQ62457.1"/>
    </source>
</evidence>
<dbReference type="Proteomes" id="UP000316609">
    <property type="component" value="Unassembled WGS sequence"/>
</dbReference>
<dbReference type="PANTHER" id="PTHR42659">
    <property type="entry name" value="XANTHINE DEHYDROGENASE SUBUNIT C-RELATED"/>
    <property type="match status" value="1"/>
</dbReference>
<dbReference type="AlphaFoldDB" id="A0A538TFR4"/>
<dbReference type="InterPro" id="IPR016167">
    <property type="entry name" value="FAD-bd_PCMH_sub1"/>
</dbReference>
<protein>
    <recommendedName>
        <fullName evidence="1">FAD-binding PCMH-type domain-containing protein</fullName>
    </recommendedName>
</protein>
<dbReference type="Gene3D" id="3.30.43.10">
    <property type="entry name" value="Uridine Diphospho-n-acetylenolpyruvylglucosamine Reductase, domain 2"/>
    <property type="match status" value="1"/>
</dbReference>
<dbReference type="InterPro" id="IPR051312">
    <property type="entry name" value="Diverse_Substr_Oxidored"/>
</dbReference>
<dbReference type="InterPro" id="IPR016169">
    <property type="entry name" value="FAD-bd_PCMH_sub2"/>
</dbReference>
<dbReference type="SUPFAM" id="SSF56176">
    <property type="entry name" value="FAD-binding/transporter-associated domain-like"/>
    <property type="match status" value="1"/>
</dbReference>
<evidence type="ECO:0000259" key="1">
    <source>
        <dbReference type="PROSITE" id="PS51387"/>
    </source>
</evidence>
<dbReference type="InterPro" id="IPR002346">
    <property type="entry name" value="Mopterin_DH_FAD-bd"/>
</dbReference>
<dbReference type="Gene3D" id="3.30.390.50">
    <property type="entry name" value="CO dehydrogenase flavoprotein, C-terminal domain"/>
    <property type="match status" value="1"/>
</dbReference>
<dbReference type="SMART" id="SM01092">
    <property type="entry name" value="CO_deh_flav_C"/>
    <property type="match status" value="1"/>
</dbReference>
<gene>
    <name evidence="2" type="ORF">E6K78_11730</name>
</gene>
<dbReference type="PROSITE" id="PS51387">
    <property type="entry name" value="FAD_PCMH"/>
    <property type="match status" value="1"/>
</dbReference>
<reference evidence="2 3" key="1">
    <citation type="journal article" date="2019" name="Nat. Microbiol.">
        <title>Mediterranean grassland soil C-N compound turnover is dependent on rainfall and depth, and is mediated by genomically divergent microorganisms.</title>
        <authorList>
            <person name="Diamond S."/>
            <person name="Andeer P.F."/>
            <person name="Li Z."/>
            <person name="Crits-Christoph A."/>
            <person name="Burstein D."/>
            <person name="Anantharaman K."/>
            <person name="Lane K.R."/>
            <person name="Thomas B.C."/>
            <person name="Pan C."/>
            <person name="Northen T.R."/>
            <person name="Banfield J.F."/>
        </authorList>
    </citation>
    <scope>NUCLEOTIDE SEQUENCE [LARGE SCALE GENOMIC DNA]</scope>
    <source>
        <strain evidence="2">WS_8</strain>
    </source>
</reference>
<dbReference type="PANTHER" id="PTHR42659:SF9">
    <property type="entry name" value="XANTHINE DEHYDROGENASE FAD-BINDING SUBUNIT XDHB-RELATED"/>
    <property type="match status" value="1"/>
</dbReference>
<evidence type="ECO:0000313" key="3">
    <source>
        <dbReference type="Proteomes" id="UP000316609"/>
    </source>
</evidence>
<dbReference type="GO" id="GO:0016491">
    <property type="term" value="F:oxidoreductase activity"/>
    <property type="evidence" value="ECO:0007669"/>
    <property type="project" value="InterPro"/>
</dbReference>
<dbReference type="InterPro" id="IPR036683">
    <property type="entry name" value="CO_DH_flav_C_dom_sf"/>
</dbReference>
<feature type="domain" description="FAD-binding PCMH-type" evidence="1">
    <location>
        <begin position="2"/>
        <end position="204"/>
    </location>
</feature>
<dbReference type="Pfam" id="PF03450">
    <property type="entry name" value="CO_deh_flav_C"/>
    <property type="match status" value="1"/>
</dbReference>
<accession>A0A538TFR4</accession>
<dbReference type="InterPro" id="IPR036318">
    <property type="entry name" value="FAD-bd_PCMH-like_sf"/>
</dbReference>